<name>A0A2N3HG89_9FLAO</name>
<dbReference type="AlphaFoldDB" id="A0A2N3HG89"/>
<proteinExistence type="predicted"/>
<evidence type="ECO:0000259" key="2">
    <source>
        <dbReference type="PROSITE" id="PS50894"/>
    </source>
</evidence>
<feature type="domain" description="HPt" evidence="2">
    <location>
        <begin position="21"/>
        <end position="119"/>
    </location>
</feature>
<dbReference type="GO" id="GO:0000160">
    <property type="term" value="P:phosphorelay signal transduction system"/>
    <property type="evidence" value="ECO:0007669"/>
    <property type="project" value="InterPro"/>
</dbReference>
<organism evidence="3 4">
    <name type="scientific">Confluentibacter flavum</name>
    <dbReference type="NCBI Taxonomy" id="1909700"/>
    <lineage>
        <taxon>Bacteria</taxon>
        <taxon>Pseudomonadati</taxon>
        <taxon>Bacteroidota</taxon>
        <taxon>Flavobacteriia</taxon>
        <taxon>Flavobacteriales</taxon>
        <taxon>Flavobacteriaceae</taxon>
        <taxon>Confluentibacter</taxon>
    </lineage>
</organism>
<dbReference type="GO" id="GO:0004672">
    <property type="term" value="F:protein kinase activity"/>
    <property type="evidence" value="ECO:0007669"/>
    <property type="project" value="UniProtKB-ARBA"/>
</dbReference>
<dbReference type="SUPFAM" id="SSF47226">
    <property type="entry name" value="Histidine-containing phosphotransfer domain, HPT domain"/>
    <property type="match status" value="1"/>
</dbReference>
<accession>A0A2N3HG89</accession>
<dbReference type="Gene3D" id="1.20.120.160">
    <property type="entry name" value="HPT domain"/>
    <property type="match status" value="1"/>
</dbReference>
<dbReference type="PROSITE" id="PS50894">
    <property type="entry name" value="HPT"/>
    <property type="match status" value="1"/>
</dbReference>
<reference evidence="3 4" key="1">
    <citation type="submission" date="2017-12" db="EMBL/GenBank/DDBJ databases">
        <title>Confluentibacter flavum sp. nov., isolated from the saline lake.</title>
        <authorList>
            <person name="Yu L."/>
        </authorList>
    </citation>
    <scope>NUCLEOTIDE SEQUENCE [LARGE SCALE GENOMIC DNA]</scope>
    <source>
        <strain evidence="3 4">3B</strain>
    </source>
</reference>
<evidence type="ECO:0000313" key="4">
    <source>
        <dbReference type="Proteomes" id="UP000233435"/>
    </source>
</evidence>
<dbReference type="InterPro" id="IPR036641">
    <property type="entry name" value="HPT_dom_sf"/>
</dbReference>
<evidence type="ECO:0000313" key="3">
    <source>
        <dbReference type="EMBL" id="PKQ43808.1"/>
    </source>
</evidence>
<keyword evidence="1" id="KW-0597">Phosphoprotein</keyword>
<evidence type="ECO:0000256" key="1">
    <source>
        <dbReference type="PROSITE-ProRule" id="PRU00110"/>
    </source>
</evidence>
<keyword evidence="4" id="KW-1185">Reference proteome</keyword>
<dbReference type="Pfam" id="PF01627">
    <property type="entry name" value="Hpt"/>
    <property type="match status" value="1"/>
</dbReference>
<dbReference type="EMBL" id="PJEO01000056">
    <property type="protein sequence ID" value="PKQ43808.1"/>
    <property type="molecule type" value="Genomic_DNA"/>
</dbReference>
<feature type="modified residue" description="Phosphohistidine" evidence="1">
    <location>
        <position position="60"/>
    </location>
</feature>
<protein>
    <recommendedName>
        <fullName evidence="2">HPt domain-containing protein</fullName>
    </recommendedName>
</protein>
<dbReference type="Proteomes" id="UP000233435">
    <property type="component" value="Unassembled WGS sequence"/>
</dbReference>
<sequence length="122" mass="14486">MVKTTYKHIDLNSLRENTFGNIPIEREIMHLFIDMVEDYIAILDKELPNKNWQELYDATHKIKPNVSMFGIYSLESIIVELENSFRNEENLERIEETAYVVLCAFKEIKEEVQLELNSMQNE</sequence>
<gene>
    <name evidence="3" type="ORF">CSW08_17625</name>
</gene>
<comment type="caution">
    <text evidence="3">The sequence shown here is derived from an EMBL/GenBank/DDBJ whole genome shotgun (WGS) entry which is preliminary data.</text>
</comment>
<dbReference type="InterPro" id="IPR008207">
    <property type="entry name" value="Sig_transdc_His_kin_Hpt_dom"/>
</dbReference>